<evidence type="ECO:0000313" key="3">
    <source>
        <dbReference type="EnsemblPlants" id="QL09p020261:mrna"/>
    </source>
</evidence>
<evidence type="ECO:0008006" key="5">
    <source>
        <dbReference type="Google" id="ProtNLM"/>
    </source>
</evidence>
<proteinExistence type="inferred from homology"/>
<dbReference type="PANTHER" id="PTHR31147">
    <property type="entry name" value="ACYL TRANSFERASE 4"/>
    <property type="match status" value="1"/>
</dbReference>
<evidence type="ECO:0000256" key="1">
    <source>
        <dbReference type="ARBA" id="ARBA00009861"/>
    </source>
</evidence>
<dbReference type="Pfam" id="PF02458">
    <property type="entry name" value="Transferase"/>
    <property type="match status" value="1"/>
</dbReference>
<dbReference type="GO" id="GO:0016740">
    <property type="term" value="F:transferase activity"/>
    <property type="evidence" value="ECO:0007669"/>
    <property type="project" value="UniProtKB-KW"/>
</dbReference>
<dbReference type="Gramene" id="QL09p020261:mrna">
    <property type="protein sequence ID" value="QL09p020261:mrna"/>
    <property type="gene ID" value="QL09p020261"/>
</dbReference>
<comment type="similarity">
    <text evidence="1">Belongs to the plant acyltransferase family.</text>
</comment>
<name>A0A7N2RAP6_QUELO</name>
<dbReference type="OMA" id="HIMNDGI"/>
<protein>
    <recommendedName>
        <fullName evidence="5">Benzyl alcohol O-benzoyltransferase</fullName>
    </recommendedName>
</protein>
<dbReference type="InterPro" id="IPR050898">
    <property type="entry name" value="Plant_acyltransferase"/>
</dbReference>
<dbReference type="EMBL" id="LRBV02000009">
    <property type="status" value="NOT_ANNOTATED_CDS"/>
    <property type="molecule type" value="Genomic_DNA"/>
</dbReference>
<evidence type="ECO:0000256" key="2">
    <source>
        <dbReference type="ARBA" id="ARBA00022679"/>
    </source>
</evidence>
<reference evidence="3 4" key="1">
    <citation type="journal article" date="2016" name="G3 (Bethesda)">
        <title>First Draft Assembly and Annotation of the Genome of a California Endemic Oak Quercus lobata Nee (Fagaceae).</title>
        <authorList>
            <person name="Sork V.L."/>
            <person name="Fitz-Gibbon S.T."/>
            <person name="Puiu D."/>
            <person name="Crepeau M."/>
            <person name="Gugger P.F."/>
            <person name="Sherman R."/>
            <person name="Stevens K."/>
            <person name="Langley C.H."/>
            <person name="Pellegrini M."/>
            <person name="Salzberg S.L."/>
        </authorList>
    </citation>
    <scope>NUCLEOTIDE SEQUENCE [LARGE SCALE GENOMIC DNA]</scope>
    <source>
        <strain evidence="3 4">cv. SW786</strain>
    </source>
</reference>
<dbReference type="AlphaFoldDB" id="A0A7N2RAP6"/>
<dbReference type="EnsemblPlants" id="QL09p020261:mrna">
    <property type="protein sequence ID" value="QL09p020261:mrna"/>
    <property type="gene ID" value="QL09p020261"/>
</dbReference>
<dbReference type="Proteomes" id="UP000594261">
    <property type="component" value="Chromosome 9"/>
</dbReference>
<dbReference type="InterPro" id="IPR023213">
    <property type="entry name" value="CAT-like_dom_sf"/>
</dbReference>
<evidence type="ECO:0000313" key="4">
    <source>
        <dbReference type="Proteomes" id="UP000594261"/>
    </source>
</evidence>
<keyword evidence="4" id="KW-1185">Reference proteome</keyword>
<dbReference type="InParanoid" id="A0A7N2RAP6"/>
<sequence length="337" mass="37822">MAIMAPSPTSLVFNVRRCEPELVVPAKSTPHEFKQLSDVDDRERHHVLVIMFYRYDQSLVGKDPVKVIREALAQTLAFYYPYAGRLREGPDAKFMVECTGGGVMFIEADADVTLEEFGDAPDPPFPCIDELIFKFPAPEGCLIAHCYFFSFVDVLSREALCSPVTRLRCGGFVLALRYNHIMNDGISILQFMIAVGEMAQGATAPSIPPVWQRELLNARNPPQVTFTYHEFDEVVESKVFASSLHDMACNCFYFGPTQISAIRRKKNFLITYINLPRLRAAFGGPGKIFPEPGLDPANFYMPMKNSQGEEGIMVPMCLPTLAMERFVKELDSILGDH</sequence>
<dbReference type="Gene3D" id="3.30.559.10">
    <property type="entry name" value="Chloramphenicol acetyltransferase-like domain"/>
    <property type="match status" value="1"/>
</dbReference>
<organism evidence="3 4">
    <name type="scientific">Quercus lobata</name>
    <name type="common">Valley oak</name>
    <dbReference type="NCBI Taxonomy" id="97700"/>
    <lineage>
        <taxon>Eukaryota</taxon>
        <taxon>Viridiplantae</taxon>
        <taxon>Streptophyta</taxon>
        <taxon>Embryophyta</taxon>
        <taxon>Tracheophyta</taxon>
        <taxon>Spermatophyta</taxon>
        <taxon>Magnoliopsida</taxon>
        <taxon>eudicotyledons</taxon>
        <taxon>Gunneridae</taxon>
        <taxon>Pentapetalae</taxon>
        <taxon>rosids</taxon>
        <taxon>fabids</taxon>
        <taxon>Fagales</taxon>
        <taxon>Fagaceae</taxon>
        <taxon>Quercus</taxon>
    </lineage>
</organism>
<dbReference type="PANTHER" id="PTHR31147:SF66">
    <property type="entry name" value="OS05G0315700 PROTEIN"/>
    <property type="match status" value="1"/>
</dbReference>
<accession>A0A7N2RAP6</accession>
<keyword evidence="2" id="KW-0808">Transferase</keyword>
<reference evidence="3" key="2">
    <citation type="submission" date="2021-01" db="UniProtKB">
        <authorList>
            <consortium name="EnsemblPlants"/>
        </authorList>
    </citation>
    <scope>IDENTIFICATION</scope>
</reference>